<dbReference type="PANTHER" id="PTHR43491">
    <property type="entry name" value="UDP-N-ACETYL-D-MANNOSAMINE DEHYDROGENASE"/>
    <property type="match status" value="1"/>
</dbReference>
<dbReference type="EMBL" id="LWMH01000001">
    <property type="protein sequence ID" value="KZS47930.1"/>
    <property type="molecule type" value="Genomic_DNA"/>
</dbReference>
<protein>
    <submittedName>
        <fullName evidence="6">UDP-N-acetyl-D-galactosamine dehydrogenase</fullName>
    </submittedName>
</protein>
<accession>A0A163L9W4</accession>
<feature type="domain" description="UDP-glucose/GDP-mannose dehydrogenase C-terminal" evidence="5">
    <location>
        <begin position="322"/>
        <end position="424"/>
    </location>
</feature>
<dbReference type="Pfam" id="PF03721">
    <property type="entry name" value="UDPG_MGDP_dh_N"/>
    <property type="match status" value="1"/>
</dbReference>
<dbReference type="STRING" id="59843.A3958_18815"/>
<proteinExistence type="inferred from homology"/>
<keyword evidence="3" id="KW-0520">NAD</keyword>
<comment type="caution">
    <text evidence="6">The sequence shown here is derived from an EMBL/GenBank/DDBJ whole genome shotgun (WGS) entry which is preliminary data.</text>
</comment>
<keyword evidence="2" id="KW-0560">Oxidoreductase</keyword>
<evidence type="ECO:0000259" key="5">
    <source>
        <dbReference type="SMART" id="SM00984"/>
    </source>
</evidence>
<dbReference type="InterPro" id="IPR014027">
    <property type="entry name" value="UDP-Glc/GDP-Man_DH_C"/>
</dbReference>
<dbReference type="InterPro" id="IPR028359">
    <property type="entry name" value="UDP_ManNAc/GlcNAc_DH"/>
</dbReference>
<dbReference type="Pfam" id="PF00984">
    <property type="entry name" value="UDPG_MGDP_dh"/>
    <property type="match status" value="1"/>
</dbReference>
<evidence type="ECO:0000313" key="6">
    <source>
        <dbReference type="EMBL" id="KZS47930.1"/>
    </source>
</evidence>
<dbReference type="PANTHER" id="PTHR43491:SF2">
    <property type="entry name" value="UDP-N-ACETYL-D-MANNOSAMINE DEHYDROGENASE"/>
    <property type="match status" value="1"/>
</dbReference>
<evidence type="ECO:0000256" key="1">
    <source>
        <dbReference type="ARBA" id="ARBA00006601"/>
    </source>
</evidence>
<reference evidence="6" key="1">
    <citation type="journal article" date="2016" name="Genome Announc.">
        <title>Draft genomes of two strains of Paenibacillus glucanolyticus with capability to degrade lignocellulose.</title>
        <authorList>
            <person name="Mathews S.L."/>
            <person name="Pawlak J."/>
            <person name="Grunden A.M."/>
        </authorList>
    </citation>
    <scope>NUCLEOTIDE SEQUENCE [LARGE SCALE GENOMIC DNA]</scope>
    <source>
        <strain evidence="6">SLM1</strain>
    </source>
</reference>
<dbReference type="RefSeq" id="WP_063479074.1">
    <property type="nucleotide sequence ID" value="NZ_CP147845.1"/>
</dbReference>
<dbReference type="InterPro" id="IPR036291">
    <property type="entry name" value="NAD(P)-bd_dom_sf"/>
</dbReference>
<dbReference type="SUPFAM" id="SSF51735">
    <property type="entry name" value="NAD(P)-binding Rossmann-fold domains"/>
    <property type="match status" value="1"/>
</dbReference>
<dbReference type="InterPro" id="IPR001732">
    <property type="entry name" value="UDP-Glc/GDP-Man_DH_N"/>
</dbReference>
<dbReference type="InterPro" id="IPR014026">
    <property type="entry name" value="UDP-Glc/GDP-Man_DH_dimer"/>
</dbReference>
<sequence>MGLYENMVDRLDKLAVVGLGYVGLPLAVAFSKKLDVIGFDLSEDKVKQYSSGMDATGEIGDASLRDCRAVFTSDPDKLREAGCFIVAVPTPVKSGNVPDLKYVRSASRMVGRALSRGAVVVYESTVYPGVTEEICIPILEAESGLRFGVDFKVGYSPERINPGDRVHRLETIVKIVSGSDPEALETVARLYELIIEAGVHRAESIKVAEAAKVIENAQRDINIAFMNELSMLFNQMDIDTNAVLRAAETKWNFLPFRPGLVGGHCIGIDPYYLTYKAEDTGYHSKIILAGRHINDGMGKYIAQNVIKLAVRQGLDLVQAKVAVMGLAFKEDCQDIRNSKVIDIIRELQDYGIQPMVTDPYVDSKQAYEEYGIELSDMRELKGIQIAIVAVAHHEFKQLAISDFNGMFSTEKEKLLIDVKGVYPKAECEANGFHYWSL</sequence>
<evidence type="ECO:0000256" key="3">
    <source>
        <dbReference type="ARBA" id="ARBA00023027"/>
    </source>
</evidence>
<organism evidence="6 7">
    <name type="scientific">Paenibacillus glucanolyticus</name>
    <dbReference type="NCBI Taxonomy" id="59843"/>
    <lineage>
        <taxon>Bacteria</taxon>
        <taxon>Bacillati</taxon>
        <taxon>Bacillota</taxon>
        <taxon>Bacilli</taxon>
        <taxon>Bacillales</taxon>
        <taxon>Paenibacillaceae</taxon>
        <taxon>Paenibacillus</taxon>
    </lineage>
</organism>
<keyword evidence="7" id="KW-1185">Reference proteome</keyword>
<dbReference type="GO" id="GO:0016616">
    <property type="term" value="F:oxidoreductase activity, acting on the CH-OH group of donors, NAD or NADP as acceptor"/>
    <property type="evidence" value="ECO:0007669"/>
    <property type="project" value="InterPro"/>
</dbReference>
<dbReference type="SUPFAM" id="SSF48179">
    <property type="entry name" value="6-phosphogluconate dehydrogenase C-terminal domain-like"/>
    <property type="match status" value="1"/>
</dbReference>
<dbReference type="OrthoDB" id="9803238at2"/>
<gene>
    <name evidence="6" type="ORF">AWU65_19405</name>
</gene>
<dbReference type="Gene3D" id="3.40.50.720">
    <property type="entry name" value="NAD(P)-binding Rossmann-like Domain"/>
    <property type="match status" value="2"/>
</dbReference>
<evidence type="ECO:0000313" key="7">
    <source>
        <dbReference type="Proteomes" id="UP000076796"/>
    </source>
</evidence>
<dbReference type="InterPro" id="IPR017476">
    <property type="entry name" value="UDP-Glc/GDP-Man"/>
</dbReference>
<dbReference type="SUPFAM" id="SSF52413">
    <property type="entry name" value="UDP-glucose/GDP-mannose dehydrogenase C-terminal domain"/>
    <property type="match status" value="1"/>
</dbReference>
<name>A0A163L9W4_9BACL</name>
<dbReference type="InterPro" id="IPR008927">
    <property type="entry name" value="6-PGluconate_DH-like_C_sf"/>
</dbReference>
<dbReference type="AlphaFoldDB" id="A0A163L9W4"/>
<evidence type="ECO:0000256" key="2">
    <source>
        <dbReference type="ARBA" id="ARBA00023002"/>
    </source>
</evidence>
<dbReference type="Proteomes" id="UP000076796">
    <property type="component" value="Unassembled WGS sequence"/>
</dbReference>
<comment type="similarity">
    <text evidence="1 4">Belongs to the UDP-glucose/GDP-mannose dehydrogenase family.</text>
</comment>
<dbReference type="Pfam" id="PF03720">
    <property type="entry name" value="UDPG_MGDP_dh_C"/>
    <property type="match status" value="1"/>
</dbReference>
<evidence type="ECO:0000256" key="4">
    <source>
        <dbReference type="PIRNR" id="PIRNR000124"/>
    </source>
</evidence>
<dbReference type="GO" id="GO:0051287">
    <property type="term" value="F:NAD binding"/>
    <property type="evidence" value="ECO:0007669"/>
    <property type="project" value="InterPro"/>
</dbReference>
<dbReference type="GO" id="GO:0016628">
    <property type="term" value="F:oxidoreductase activity, acting on the CH-CH group of donors, NAD or NADP as acceptor"/>
    <property type="evidence" value="ECO:0007669"/>
    <property type="project" value="InterPro"/>
</dbReference>
<dbReference type="GO" id="GO:0000271">
    <property type="term" value="P:polysaccharide biosynthetic process"/>
    <property type="evidence" value="ECO:0007669"/>
    <property type="project" value="InterPro"/>
</dbReference>
<dbReference type="NCBIfam" id="TIGR03026">
    <property type="entry name" value="NDP-sugDHase"/>
    <property type="match status" value="1"/>
</dbReference>
<dbReference type="SMART" id="SM00984">
    <property type="entry name" value="UDPG_MGDP_dh_C"/>
    <property type="match status" value="1"/>
</dbReference>
<dbReference type="GeneID" id="97556579"/>
<dbReference type="InterPro" id="IPR036220">
    <property type="entry name" value="UDP-Glc/GDP-Man_DH_C_sf"/>
</dbReference>
<dbReference type="PIRSF" id="PIRSF000124">
    <property type="entry name" value="UDPglc_GDPman_dh"/>
    <property type="match status" value="1"/>
</dbReference>
<dbReference type="PIRSF" id="PIRSF500136">
    <property type="entry name" value="UDP_ManNAc_DH"/>
    <property type="match status" value="1"/>
</dbReference>